<dbReference type="InterPro" id="IPR036390">
    <property type="entry name" value="WH_DNA-bd_sf"/>
</dbReference>
<dbReference type="Pfam" id="PF01638">
    <property type="entry name" value="HxlR"/>
    <property type="match status" value="1"/>
</dbReference>
<accession>A0A919IYX7</accession>
<name>A0A919IYX7_9ACTN</name>
<dbReference type="Gene3D" id="1.10.10.10">
    <property type="entry name" value="Winged helix-like DNA-binding domain superfamily/Winged helix DNA-binding domain"/>
    <property type="match status" value="1"/>
</dbReference>
<dbReference type="EMBL" id="BOMM01000016">
    <property type="protein sequence ID" value="GIE10452.1"/>
    <property type="molecule type" value="Genomic_DNA"/>
</dbReference>
<reference evidence="6" key="1">
    <citation type="submission" date="2021-01" db="EMBL/GenBank/DDBJ databases">
        <title>Whole genome shotgun sequence of Actinoplanes ferrugineus NBRC 15555.</title>
        <authorList>
            <person name="Komaki H."/>
            <person name="Tamura T."/>
        </authorList>
    </citation>
    <scope>NUCLEOTIDE SEQUENCE</scope>
    <source>
        <strain evidence="6">NBRC 15555</strain>
    </source>
</reference>
<evidence type="ECO:0000313" key="6">
    <source>
        <dbReference type="EMBL" id="GIE10452.1"/>
    </source>
</evidence>
<evidence type="ECO:0000259" key="5">
    <source>
        <dbReference type="PROSITE" id="PS51118"/>
    </source>
</evidence>
<proteinExistence type="predicted"/>
<organism evidence="6 7">
    <name type="scientific">Paractinoplanes ferrugineus</name>
    <dbReference type="NCBI Taxonomy" id="113564"/>
    <lineage>
        <taxon>Bacteria</taxon>
        <taxon>Bacillati</taxon>
        <taxon>Actinomycetota</taxon>
        <taxon>Actinomycetes</taxon>
        <taxon>Micromonosporales</taxon>
        <taxon>Micromonosporaceae</taxon>
        <taxon>Paractinoplanes</taxon>
    </lineage>
</organism>
<evidence type="ECO:0000256" key="3">
    <source>
        <dbReference type="ARBA" id="ARBA00023163"/>
    </source>
</evidence>
<dbReference type="Proteomes" id="UP000598174">
    <property type="component" value="Unassembled WGS sequence"/>
</dbReference>
<protein>
    <submittedName>
        <fullName evidence="6">HxlR family transcriptional regulator</fullName>
    </submittedName>
</protein>
<feature type="region of interest" description="Disordered" evidence="4">
    <location>
        <begin position="128"/>
        <end position="153"/>
    </location>
</feature>
<evidence type="ECO:0000256" key="1">
    <source>
        <dbReference type="ARBA" id="ARBA00023015"/>
    </source>
</evidence>
<dbReference type="PANTHER" id="PTHR33204:SF18">
    <property type="entry name" value="TRANSCRIPTIONAL REGULATORY PROTEIN"/>
    <property type="match status" value="1"/>
</dbReference>
<dbReference type="GO" id="GO:0003677">
    <property type="term" value="F:DNA binding"/>
    <property type="evidence" value="ECO:0007669"/>
    <property type="project" value="UniProtKB-KW"/>
</dbReference>
<keyword evidence="2" id="KW-0238">DNA-binding</keyword>
<dbReference type="AlphaFoldDB" id="A0A919IYX7"/>
<sequence length="153" mass="16750">MLGKLYETQVCSAARTLEIVGERWSLLIVRNAMFAGMTRFTEFQRSLGIAPNILTKRLTEFVEAGLFEQRPGPVYALTAKGRELQPIILALTAWGDRWAAPDGPPVTYEHAGCGGEVVVEAACERCGERPPPPGVTAQVAGWARRRQDARPVS</sequence>
<dbReference type="InterPro" id="IPR036388">
    <property type="entry name" value="WH-like_DNA-bd_sf"/>
</dbReference>
<keyword evidence="3" id="KW-0804">Transcription</keyword>
<evidence type="ECO:0000313" key="7">
    <source>
        <dbReference type="Proteomes" id="UP000598174"/>
    </source>
</evidence>
<dbReference type="SUPFAM" id="SSF46785">
    <property type="entry name" value="Winged helix' DNA-binding domain"/>
    <property type="match status" value="1"/>
</dbReference>
<feature type="domain" description="HTH hxlR-type" evidence="5">
    <location>
        <begin position="11"/>
        <end position="103"/>
    </location>
</feature>
<dbReference type="PROSITE" id="PS51118">
    <property type="entry name" value="HTH_HXLR"/>
    <property type="match status" value="1"/>
</dbReference>
<keyword evidence="1" id="KW-0805">Transcription regulation</keyword>
<comment type="caution">
    <text evidence="6">The sequence shown here is derived from an EMBL/GenBank/DDBJ whole genome shotgun (WGS) entry which is preliminary data.</text>
</comment>
<dbReference type="RefSeq" id="WP_203817007.1">
    <property type="nucleotide sequence ID" value="NZ_BAAABP010000071.1"/>
</dbReference>
<keyword evidence="7" id="KW-1185">Reference proteome</keyword>
<dbReference type="InterPro" id="IPR002577">
    <property type="entry name" value="HTH_HxlR"/>
</dbReference>
<gene>
    <name evidence="6" type="ORF">Afe05nite_22920</name>
</gene>
<evidence type="ECO:0000256" key="4">
    <source>
        <dbReference type="SAM" id="MobiDB-lite"/>
    </source>
</evidence>
<dbReference type="PANTHER" id="PTHR33204">
    <property type="entry name" value="TRANSCRIPTIONAL REGULATOR, MARR FAMILY"/>
    <property type="match status" value="1"/>
</dbReference>
<evidence type="ECO:0000256" key="2">
    <source>
        <dbReference type="ARBA" id="ARBA00023125"/>
    </source>
</evidence>